<evidence type="ECO:0000256" key="1">
    <source>
        <dbReference type="ARBA" id="ARBA00009437"/>
    </source>
</evidence>
<evidence type="ECO:0000313" key="8">
    <source>
        <dbReference type="Proteomes" id="UP000297318"/>
    </source>
</evidence>
<dbReference type="InterPro" id="IPR036388">
    <property type="entry name" value="WH-like_DNA-bd_sf"/>
</dbReference>
<dbReference type="OrthoDB" id="3252676at2"/>
<dbReference type="InterPro" id="IPR000847">
    <property type="entry name" value="LysR_HTH_N"/>
</dbReference>
<dbReference type="SUPFAM" id="SSF46785">
    <property type="entry name" value="Winged helix' DNA-binding domain"/>
    <property type="match status" value="1"/>
</dbReference>
<evidence type="ECO:0000256" key="4">
    <source>
        <dbReference type="ARBA" id="ARBA00023159"/>
    </source>
</evidence>
<comment type="similarity">
    <text evidence="1">Belongs to the LysR transcriptional regulatory family.</text>
</comment>
<protein>
    <submittedName>
        <fullName evidence="7">Chromosome initiation inhibitor</fullName>
    </submittedName>
</protein>
<dbReference type="Proteomes" id="UP000297318">
    <property type="component" value="Unassembled WGS sequence"/>
</dbReference>
<keyword evidence="8" id="KW-1185">Reference proteome</keyword>
<evidence type="ECO:0000313" key="7">
    <source>
        <dbReference type="EMBL" id="TGO03874.1"/>
    </source>
</evidence>
<reference evidence="7 8" key="1">
    <citation type="submission" date="2018-11" db="EMBL/GenBank/DDBJ databases">
        <title>Complete genome sequencing of the Actinobacteria Serinibacter sp. K3-2.</title>
        <authorList>
            <person name="Rakitin A.L."/>
            <person name="Beletsky A.V."/>
            <person name="Mardanov A.V."/>
            <person name="Ravin N.V."/>
            <person name="Gromova A.S."/>
            <person name="Filippova S.N."/>
            <person name="Gal'Chenko V.F."/>
        </authorList>
    </citation>
    <scope>NUCLEOTIDE SEQUENCE [LARGE SCALE GENOMIC DNA]</scope>
    <source>
        <strain evidence="7 8">K3-2</strain>
    </source>
</reference>
<dbReference type="NCBIfam" id="TIGR03298">
    <property type="entry name" value="argP"/>
    <property type="match status" value="1"/>
</dbReference>
<evidence type="ECO:0000256" key="5">
    <source>
        <dbReference type="ARBA" id="ARBA00023163"/>
    </source>
</evidence>
<keyword evidence="2" id="KW-0805">Transcription regulation</keyword>
<sequence length="299" mass="32143">MEWDLPQLRALAAAVDHGSLDAAARALHVTPSAVSQRLKALEQQVGAVLLQRTRPVRATDAGSAVLRLAREIDALTADADRTLTPDGEGTWPRVRIAVNADSLATWVLPALAPLTGTVLIEFLREDQDRTADLLRDGTAMGAVTSQAVPVQGCTVERLGTMRYHPIASRAFLDRWFPDGVTTAALALAPMVVFDDADALQHEALRRRGVAAAPSSHVVPSSAQFADAVRHSYGWGMLPDLQVETVDEDVADASDLVRLDPSGAWHEDVVLFWQQWSLRTPSLDAAADLLRSAAASSLEP</sequence>
<dbReference type="RefSeq" id="WP_135850896.1">
    <property type="nucleotide sequence ID" value="NZ_RHPJ01000005.1"/>
</dbReference>
<dbReference type="AlphaFoldDB" id="A0A4Z1DWK5"/>
<dbReference type="GO" id="GO:0003700">
    <property type="term" value="F:DNA-binding transcription factor activity"/>
    <property type="evidence" value="ECO:0007669"/>
    <property type="project" value="InterPro"/>
</dbReference>
<gene>
    <name evidence="7" type="ORF">SERN_2886</name>
</gene>
<dbReference type="InterPro" id="IPR017685">
    <property type="entry name" value="ArgP"/>
</dbReference>
<proteinExistence type="inferred from homology"/>
<dbReference type="Gene3D" id="1.10.10.10">
    <property type="entry name" value="Winged helix-like DNA-binding domain superfamily/Winged helix DNA-binding domain"/>
    <property type="match status" value="1"/>
</dbReference>
<dbReference type="EMBL" id="RHPJ01000005">
    <property type="protein sequence ID" value="TGO03874.1"/>
    <property type="molecule type" value="Genomic_DNA"/>
</dbReference>
<dbReference type="PROSITE" id="PS50931">
    <property type="entry name" value="HTH_LYSR"/>
    <property type="match status" value="1"/>
</dbReference>
<dbReference type="PANTHER" id="PTHR30579:SF2">
    <property type="entry name" value="HTH-TYPE TRANSCRIPTIONAL REGULATOR ARGP"/>
    <property type="match status" value="1"/>
</dbReference>
<dbReference type="InterPro" id="IPR050176">
    <property type="entry name" value="LTTR"/>
</dbReference>
<dbReference type="Pfam" id="PF00126">
    <property type="entry name" value="HTH_1"/>
    <property type="match status" value="1"/>
</dbReference>
<comment type="caution">
    <text evidence="7">The sequence shown here is derived from an EMBL/GenBank/DDBJ whole genome shotgun (WGS) entry which is preliminary data.</text>
</comment>
<accession>A0A4Z1DWK5</accession>
<keyword evidence="3" id="KW-0238">DNA-binding</keyword>
<dbReference type="InterPro" id="IPR036390">
    <property type="entry name" value="WH_DNA-bd_sf"/>
</dbReference>
<evidence type="ECO:0000256" key="2">
    <source>
        <dbReference type="ARBA" id="ARBA00023015"/>
    </source>
</evidence>
<name>A0A4Z1DWK5_9MICO</name>
<dbReference type="SUPFAM" id="SSF53850">
    <property type="entry name" value="Periplasmic binding protein-like II"/>
    <property type="match status" value="1"/>
</dbReference>
<dbReference type="PRINTS" id="PR00039">
    <property type="entry name" value="HTHLYSR"/>
</dbReference>
<organism evidence="7 8">
    <name type="scientific">Serinibacter arcticus</name>
    <dbReference type="NCBI Taxonomy" id="1655435"/>
    <lineage>
        <taxon>Bacteria</taxon>
        <taxon>Bacillati</taxon>
        <taxon>Actinomycetota</taxon>
        <taxon>Actinomycetes</taxon>
        <taxon>Micrococcales</taxon>
        <taxon>Beutenbergiaceae</taxon>
        <taxon>Serinibacter</taxon>
    </lineage>
</organism>
<dbReference type="NCBIfam" id="NF002964">
    <property type="entry name" value="PRK03635.1"/>
    <property type="match status" value="1"/>
</dbReference>
<keyword evidence="5" id="KW-0804">Transcription</keyword>
<dbReference type="GO" id="GO:0003677">
    <property type="term" value="F:DNA binding"/>
    <property type="evidence" value="ECO:0007669"/>
    <property type="project" value="UniProtKB-KW"/>
</dbReference>
<feature type="domain" description="HTH lysR-type" evidence="6">
    <location>
        <begin position="3"/>
        <end position="59"/>
    </location>
</feature>
<evidence type="ECO:0000256" key="3">
    <source>
        <dbReference type="ARBA" id="ARBA00023125"/>
    </source>
</evidence>
<dbReference type="PANTHER" id="PTHR30579">
    <property type="entry name" value="TRANSCRIPTIONAL REGULATOR"/>
    <property type="match status" value="1"/>
</dbReference>
<dbReference type="Gene3D" id="3.40.190.290">
    <property type="match status" value="1"/>
</dbReference>
<keyword evidence="4" id="KW-0010">Activator</keyword>
<evidence type="ECO:0000259" key="6">
    <source>
        <dbReference type="PROSITE" id="PS50931"/>
    </source>
</evidence>